<reference evidence="2 3" key="1">
    <citation type="submission" date="2014-11" db="EMBL/GenBank/DDBJ databases">
        <title>Genome sequencing of Pantoea rodasii ND03.</title>
        <authorList>
            <person name="Muhamad Yunos N.Y."/>
            <person name="Chan K.-G."/>
        </authorList>
    </citation>
    <scope>NUCLEOTIDE SEQUENCE [LARGE SCALE GENOMIC DNA]</scope>
    <source>
        <strain evidence="2 3">ND03</strain>
    </source>
</reference>
<keyword evidence="1" id="KW-0472">Membrane</keyword>
<evidence type="ECO:0000313" key="2">
    <source>
        <dbReference type="EMBL" id="KHJ66615.1"/>
    </source>
</evidence>
<dbReference type="EMBL" id="JTJJ01000073">
    <property type="protein sequence ID" value="KHJ66615.1"/>
    <property type="molecule type" value="Genomic_DNA"/>
</dbReference>
<feature type="transmembrane region" description="Helical" evidence="1">
    <location>
        <begin position="29"/>
        <end position="48"/>
    </location>
</feature>
<keyword evidence="1" id="KW-0812">Transmembrane</keyword>
<evidence type="ECO:0000313" key="3">
    <source>
        <dbReference type="Proteomes" id="UP000030853"/>
    </source>
</evidence>
<keyword evidence="1" id="KW-1133">Transmembrane helix</keyword>
<dbReference type="Pfam" id="PF05656">
    <property type="entry name" value="DUF805"/>
    <property type="match status" value="1"/>
</dbReference>
<feature type="transmembrane region" description="Helical" evidence="1">
    <location>
        <begin position="54"/>
        <end position="70"/>
    </location>
</feature>
<name>A0A0B1R6A1_9GAMM</name>
<dbReference type="GO" id="GO:0016020">
    <property type="term" value="C:membrane"/>
    <property type="evidence" value="ECO:0007669"/>
    <property type="project" value="InterPro"/>
</dbReference>
<organism evidence="2 3">
    <name type="scientific">Pantoea rodasii</name>
    <dbReference type="NCBI Taxonomy" id="1076549"/>
    <lineage>
        <taxon>Bacteria</taxon>
        <taxon>Pseudomonadati</taxon>
        <taxon>Pseudomonadota</taxon>
        <taxon>Gammaproteobacteria</taxon>
        <taxon>Enterobacterales</taxon>
        <taxon>Erwiniaceae</taxon>
        <taxon>Pantoea</taxon>
    </lineage>
</organism>
<dbReference type="Proteomes" id="UP000030853">
    <property type="component" value="Unassembled WGS sequence"/>
</dbReference>
<accession>A0A0B1R6A1</accession>
<proteinExistence type="predicted"/>
<feature type="transmembrane region" description="Helical" evidence="1">
    <location>
        <begin position="82"/>
        <end position="100"/>
    </location>
</feature>
<gene>
    <name evidence="2" type="ORF">QU24_18395</name>
</gene>
<protein>
    <recommendedName>
        <fullName evidence="4">DUF805 domain-containing protein</fullName>
    </recommendedName>
</protein>
<dbReference type="InterPro" id="IPR008523">
    <property type="entry name" value="DUF805"/>
</dbReference>
<evidence type="ECO:0008006" key="4">
    <source>
        <dbReference type="Google" id="ProtNLM"/>
    </source>
</evidence>
<sequence>MALMSLFEIIKRGFLNSFNYRGLETRTRYITFVMFQVAWFCLYLKEFASQDAEIGFVPLLLFILPTLSCGSRRVNDAGYSRGVFMLLLIAPFLLFPFLAFPPSVPRPSAEQ</sequence>
<evidence type="ECO:0000256" key="1">
    <source>
        <dbReference type="SAM" id="Phobius"/>
    </source>
</evidence>
<dbReference type="AlphaFoldDB" id="A0A0B1R6A1"/>
<comment type="caution">
    <text evidence="2">The sequence shown here is derived from an EMBL/GenBank/DDBJ whole genome shotgun (WGS) entry which is preliminary data.</text>
</comment>